<dbReference type="STRING" id="37992.A0A4Z0YVY4"/>
<dbReference type="InterPro" id="IPR010730">
    <property type="entry name" value="HET"/>
</dbReference>
<dbReference type="AlphaFoldDB" id="A0A4Z0YVY4"/>
<name>A0A4Z0YVY4_9PEZI</name>
<dbReference type="PANTHER" id="PTHR10622:SF10">
    <property type="entry name" value="HET DOMAIN-CONTAINING PROTEIN"/>
    <property type="match status" value="1"/>
</dbReference>
<feature type="domain" description="Heterokaryon incompatibility" evidence="1">
    <location>
        <begin position="22"/>
        <end position="104"/>
    </location>
</feature>
<reference evidence="2 3" key="1">
    <citation type="submission" date="2019-03" db="EMBL/GenBank/DDBJ databases">
        <title>Draft genome sequence of Xylaria hypoxylon DSM 108379, a ubiquitous saprotrophic-parasitic fungi on hardwood.</title>
        <authorList>
            <person name="Buettner E."/>
            <person name="Leonhardt S."/>
            <person name="Gebauer A.M."/>
            <person name="Liers C."/>
            <person name="Hofrichter M."/>
            <person name="Kellner H."/>
        </authorList>
    </citation>
    <scope>NUCLEOTIDE SEQUENCE [LARGE SCALE GENOMIC DNA]</scope>
    <source>
        <strain evidence="2 3">DSM 108379</strain>
    </source>
</reference>
<dbReference type="PANTHER" id="PTHR10622">
    <property type="entry name" value="HET DOMAIN-CONTAINING PROTEIN"/>
    <property type="match status" value="1"/>
</dbReference>
<dbReference type="Proteomes" id="UP000297716">
    <property type="component" value="Unassembled WGS sequence"/>
</dbReference>
<protein>
    <recommendedName>
        <fullName evidence="1">Heterokaryon incompatibility domain-containing protein</fullName>
    </recommendedName>
</protein>
<organism evidence="2 3">
    <name type="scientific">Xylaria hypoxylon</name>
    <dbReference type="NCBI Taxonomy" id="37992"/>
    <lineage>
        <taxon>Eukaryota</taxon>
        <taxon>Fungi</taxon>
        <taxon>Dikarya</taxon>
        <taxon>Ascomycota</taxon>
        <taxon>Pezizomycotina</taxon>
        <taxon>Sordariomycetes</taxon>
        <taxon>Xylariomycetidae</taxon>
        <taxon>Xylariales</taxon>
        <taxon>Xylariaceae</taxon>
        <taxon>Xylaria</taxon>
    </lineage>
</organism>
<evidence type="ECO:0000259" key="1">
    <source>
        <dbReference type="Pfam" id="PF06985"/>
    </source>
</evidence>
<dbReference type="Pfam" id="PF06985">
    <property type="entry name" value="HET"/>
    <property type="match status" value="1"/>
</dbReference>
<dbReference type="EMBL" id="SKBN01000097">
    <property type="protein sequence ID" value="TGJ83330.1"/>
    <property type="molecule type" value="Genomic_DNA"/>
</dbReference>
<gene>
    <name evidence="2" type="ORF">E0Z10_g5412</name>
</gene>
<dbReference type="OrthoDB" id="20872at2759"/>
<evidence type="ECO:0000313" key="2">
    <source>
        <dbReference type="EMBL" id="TGJ83330.1"/>
    </source>
</evidence>
<proteinExistence type="predicted"/>
<keyword evidence="3" id="KW-1185">Reference proteome</keyword>
<comment type="caution">
    <text evidence="2">The sequence shown here is derived from an EMBL/GenBank/DDBJ whole genome shotgun (WGS) entry which is preliminary data.</text>
</comment>
<sequence>MYLLNVHTRQLQEFIADEMPPFAILSHTWGEDEVLYQDLQDPKHKEKLGYAKIEGCCRQAIRDKIEFVWVDTCCIDKRSSAELSEAINSMFRWYGEAQVCYVYLIDVPPGGDPYEPRSAFSNSRWFTRGWTLQELIAPVELEFLDTAWTGIFRINKETDSWVPADLIEQITGIKSWYSYWMRNVDTELKDVPVATKLSWVSERYTTRVEDMVYCLLGLLDVNMPLLYGEGHRAFLRLQEEFLKKHFDPTILLWGFGMDREDIAKIGASFRPNCLAPTPRLFRGFRGACPEKGEFPWAGTSRLIWTATPYGLHVELPVLRIDARSDVYICVTNYTMPGIKGTKHLAIPLQRYQGSDVYRYAPKCGPLLLRMTNRWLKLNKAKWKKIYLDIDVRYYEYGDGKFNLDFLPLRLRLALRNTIFVDMYLLFQNGFTLDSVYPPAAVSFHGRVYYMNETVFTFVRERRDTLYLRVAHPDVMNHRGPKSQICLSSYGERRPAIEIWDARRKLLDRSFCDPSRLNWKEMAVIDVEHRSEHISLEFEPWQPSYPSTRAYMVRAKVEI</sequence>
<evidence type="ECO:0000313" key="3">
    <source>
        <dbReference type="Proteomes" id="UP000297716"/>
    </source>
</evidence>
<accession>A0A4Z0YVY4</accession>